<gene>
    <name evidence="1" type="ORF">DF286_02435</name>
</gene>
<dbReference type="RefSeq" id="WP_109269996.1">
    <property type="nucleotide sequence ID" value="NZ_QFFF01000001.1"/>
</dbReference>
<proteinExistence type="predicted"/>
<dbReference type="Proteomes" id="UP000245916">
    <property type="component" value="Unassembled WGS sequence"/>
</dbReference>
<name>A0A2U2J0M2_9SPHN</name>
<organism evidence="1 2">
    <name type="scientific">Allosphingosinicella humi</name>
    <dbReference type="NCBI Taxonomy" id="2068657"/>
    <lineage>
        <taxon>Bacteria</taxon>
        <taxon>Pseudomonadati</taxon>
        <taxon>Pseudomonadota</taxon>
        <taxon>Alphaproteobacteria</taxon>
        <taxon>Sphingomonadales</taxon>
        <taxon>Sphingomonadaceae</taxon>
        <taxon>Allosphingosinicella</taxon>
    </lineage>
</organism>
<comment type="caution">
    <text evidence="1">The sequence shown here is derived from an EMBL/GenBank/DDBJ whole genome shotgun (WGS) entry which is preliminary data.</text>
</comment>
<dbReference type="AlphaFoldDB" id="A0A2U2J0M2"/>
<keyword evidence="2" id="KW-1185">Reference proteome</keyword>
<dbReference type="OrthoDB" id="8446478at2"/>
<sequence length="223" mass="24897">MKRIINASGAAPTLFPSVDFDAFLAYLRAVWAEIKALSPKWWTAKKETDLVGGFYVMLNDDESQLRHGVGFGHFFYEPTEVEINPKTNMPKPIGRTDIQFAYAAHMGPRLTIEFKRLNNKSPLRQKYFSQGVSRFVSGKYAPSHDTALMVGLVEGSATNEKAGLLKYLRLASTKASLALQPITHPEYGDPSKHGPAVDFDTLHKRPTNCSCEEITIGHILLER</sequence>
<evidence type="ECO:0000313" key="1">
    <source>
        <dbReference type="EMBL" id="PWG01857.1"/>
    </source>
</evidence>
<evidence type="ECO:0000313" key="2">
    <source>
        <dbReference type="Proteomes" id="UP000245916"/>
    </source>
</evidence>
<reference evidence="1 2" key="1">
    <citation type="submission" date="2018-05" db="EMBL/GenBank/DDBJ databases">
        <title>Genome of Sphingosinicella humi QZX222.</title>
        <authorList>
            <person name="Qiao Z."/>
            <person name="Wang G."/>
        </authorList>
    </citation>
    <scope>NUCLEOTIDE SEQUENCE [LARGE SCALE GENOMIC DNA]</scope>
    <source>
        <strain evidence="1 2">QZX222</strain>
    </source>
</reference>
<protein>
    <submittedName>
        <fullName evidence="1">Uncharacterized protein</fullName>
    </submittedName>
</protein>
<accession>A0A2U2J0M2</accession>
<dbReference type="EMBL" id="QFFF01000001">
    <property type="protein sequence ID" value="PWG01857.1"/>
    <property type="molecule type" value="Genomic_DNA"/>
</dbReference>